<dbReference type="EMBL" id="GL385395">
    <property type="protein sequence ID" value="EJT80994.1"/>
    <property type="molecule type" value="Genomic_DNA"/>
</dbReference>
<organism evidence="2">
    <name type="scientific">Gaeumannomyces tritici (strain R3-111a-1)</name>
    <name type="common">Wheat and barley take-all root rot fungus</name>
    <name type="synonym">Gaeumannomyces graminis var. tritici</name>
    <dbReference type="NCBI Taxonomy" id="644352"/>
    <lineage>
        <taxon>Eukaryota</taxon>
        <taxon>Fungi</taxon>
        <taxon>Dikarya</taxon>
        <taxon>Ascomycota</taxon>
        <taxon>Pezizomycotina</taxon>
        <taxon>Sordariomycetes</taxon>
        <taxon>Sordariomycetidae</taxon>
        <taxon>Magnaporthales</taxon>
        <taxon>Magnaporthaceae</taxon>
        <taxon>Gaeumannomyces</taxon>
    </lineage>
</organism>
<dbReference type="VEuPathDB" id="FungiDB:GGTG_00984"/>
<feature type="region of interest" description="Disordered" evidence="1">
    <location>
        <begin position="1"/>
        <end position="30"/>
    </location>
</feature>
<sequence length="60" mass="6335">MACVTGVKPREADKLDREEPRRVGGLEGPPCPIKAIRVGPPVRNISCARGRPGGPFLGSL</sequence>
<gene>
    <name evidence="3" type="primary">20341442</name>
    <name evidence="2" type="ORF">GGTG_00984</name>
</gene>
<protein>
    <submittedName>
        <fullName evidence="2 3">Uncharacterized protein</fullName>
    </submittedName>
</protein>
<reference evidence="2" key="2">
    <citation type="submission" date="2010-07" db="EMBL/GenBank/DDBJ databases">
        <authorList>
            <consortium name="The Broad Institute Genome Sequencing Platform"/>
            <consortium name="Broad Institute Genome Sequencing Center for Infectious Disease"/>
            <person name="Ma L.-J."/>
            <person name="Dead R."/>
            <person name="Young S."/>
            <person name="Zeng Q."/>
            <person name="Koehrsen M."/>
            <person name="Alvarado L."/>
            <person name="Berlin A."/>
            <person name="Chapman S.B."/>
            <person name="Chen Z."/>
            <person name="Freedman E."/>
            <person name="Gellesch M."/>
            <person name="Goldberg J."/>
            <person name="Griggs A."/>
            <person name="Gujja S."/>
            <person name="Heilman E.R."/>
            <person name="Heiman D."/>
            <person name="Hepburn T."/>
            <person name="Howarth C."/>
            <person name="Jen D."/>
            <person name="Larson L."/>
            <person name="Mehta T."/>
            <person name="Neiman D."/>
            <person name="Pearson M."/>
            <person name="Roberts A."/>
            <person name="Saif S."/>
            <person name="Shea T."/>
            <person name="Shenoy N."/>
            <person name="Sisk P."/>
            <person name="Stolte C."/>
            <person name="Sykes S."/>
            <person name="Walk T."/>
            <person name="White J."/>
            <person name="Yandava C."/>
            <person name="Haas B."/>
            <person name="Nusbaum C."/>
            <person name="Birren B."/>
        </authorList>
    </citation>
    <scope>NUCLEOTIDE SEQUENCE</scope>
    <source>
        <strain evidence="2">R3-111a-1</strain>
    </source>
</reference>
<evidence type="ECO:0000256" key="1">
    <source>
        <dbReference type="SAM" id="MobiDB-lite"/>
    </source>
</evidence>
<dbReference type="AlphaFoldDB" id="J3NIA1"/>
<feature type="compositionally biased region" description="Basic and acidic residues" evidence="1">
    <location>
        <begin position="8"/>
        <end position="24"/>
    </location>
</feature>
<keyword evidence="4" id="KW-1185">Reference proteome</keyword>
<reference evidence="2" key="3">
    <citation type="submission" date="2010-09" db="EMBL/GenBank/DDBJ databases">
        <title>Annotation of Gaeumannomyces graminis var. tritici R3-111a-1.</title>
        <authorList>
            <consortium name="The Broad Institute Genome Sequencing Platform"/>
            <person name="Ma L.-J."/>
            <person name="Dead R."/>
            <person name="Young S.K."/>
            <person name="Zeng Q."/>
            <person name="Gargeya S."/>
            <person name="Fitzgerald M."/>
            <person name="Haas B."/>
            <person name="Abouelleil A."/>
            <person name="Alvarado L."/>
            <person name="Arachchi H.M."/>
            <person name="Berlin A."/>
            <person name="Brown A."/>
            <person name="Chapman S.B."/>
            <person name="Chen Z."/>
            <person name="Dunbar C."/>
            <person name="Freedman E."/>
            <person name="Gearin G."/>
            <person name="Gellesch M."/>
            <person name="Goldberg J."/>
            <person name="Griggs A."/>
            <person name="Gujja S."/>
            <person name="Heiman D."/>
            <person name="Howarth C."/>
            <person name="Larson L."/>
            <person name="Lui A."/>
            <person name="MacDonald P.J.P."/>
            <person name="Mehta T."/>
            <person name="Montmayeur A."/>
            <person name="Murphy C."/>
            <person name="Neiman D."/>
            <person name="Pearson M."/>
            <person name="Priest M."/>
            <person name="Roberts A."/>
            <person name="Saif S."/>
            <person name="Shea T."/>
            <person name="Shenoy N."/>
            <person name="Sisk P."/>
            <person name="Stolte C."/>
            <person name="Sykes S."/>
            <person name="Yandava C."/>
            <person name="Wortman J."/>
            <person name="Nusbaum C."/>
            <person name="Birren B."/>
        </authorList>
    </citation>
    <scope>NUCLEOTIDE SEQUENCE</scope>
    <source>
        <strain evidence="2">R3-111a-1</strain>
    </source>
</reference>
<dbReference type="EnsemblFungi" id="EJT80994">
    <property type="protein sequence ID" value="EJT80994"/>
    <property type="gene ID" value="GGTG_00984"/>
</dbReference>
<dbReference type="Proteomes" id="UP000006039">
    <property type="component" value="Unassembled WGS sequence"/>
</dbReference>
<evidence type="ECO:0000313" key="3">
    <source>
        <dbReference type="EnsemblFungi" id="EJT80994"/>
    </source>
</evidence>
<accession>J3NIA1</accession>
<reference evidence="3" key="4">
    <citation type="journal article" date="2015" name="G3 (Bethesda)">
        <title>Genome sequences of three phytopathogenic species of the Magnaporthaceae family of fungi.</title>
        <authorList>
            <person name="Okagaki L.H."/>
            <person name="Nunes C.C."/>
            <person name="Sailsbery J."/>
            <person name="Clay B."/>
            <person name="Brown D."/>
            <person name="John T."/>
            <person name="Oh Y."/>
            <person name="Young N."/>
            <person name="Fitzgerald M."/>
            <person name="Haas B.J."/>
            <person name="Zeng Q."/>
            <person name="Young S."/>
            <person name="Adiconis X."/>
            <person name="Fan L."/>
            <person name="Levin J.Z."/>
            <person name="Mitchell T.K."/>
            <person name="Okubara P.A."/>
            <person name="Farman M.L."/>
            <person name="Kohn L.M."/>
            <person name="Birren B."/>
            <person name="Ma L.-J."/>
            <person name="Dean R.A."/>
        </authorList>
    </citation>
    <scope>NUCLEOTIDE SEQUENCE</scope>
    <source>
        <strain evidence="3">R3-111a-1</strain>
    </source>
</reference>
<evidence type="ECO:0000313" key="4">
    <source>
        <dbReference type="Proteomes" id="UP000006039"/>
    </source>
</evidence>
<reference evidence="4" key="1">
    <citation type="submission" date="2010-07" db="EMBL/GenBank/DDBJ databases">
        <title>The genome sequence of Gaeumannomyces graminis var. tritici strain R3-111a-1.</title>
        <authorList>
            <consortium name="The Broad Institute Genome Sequencing Platform"/>
            <person name="Ma L.-J."/>
            <person name="Dead R."/>
            <person name="Young S."/>
            <person name="Zeng Q."/>
            <person name="Koehrsen M."/>
            <person name="Alvarado L."/>
            <person name="Berlin A."/>
            <person name="Chapman S.B."/>
            <person name="Chen Z."/>
            <person name="Freedman E."/>
            <person name="Gellesch M."/>
            <person name="Goldberg J."/>
            <person name="Griggs A."/>
            <person name="Gujja S."/>
            <person name="Heilman E.R."/>
            <person name="Heiman D."/>
            <person name="Hepburn T."/>
            <person name="Howarth C."/>
            <person name="Jen D."/>
            <person name="Larson L."/>
            <person name="Mehta T."/>
            <person name="Neiman D."/>
            <person name="Pearson M."/>
            <person name="Roberts A."/>
            <person name="Saif S."/>
            <person name="Shea T."/>
            <person name="Shenoy N."/>
            <person name="Sisk P."/>
            <person name="Stolte C."/>
            <person name="Sykes S."/>
            <person name="Walk T."/>
            <person name="White J."/>
            <person name="Yandava C."/>
            <person name="Haas B."/>
            <person name="Nusbaum C."/>
            <person name="Birren B."/>
        </authorList>
    </citation>
    <scope>NUCLEOTIDE SEQUENCE [LARGE SCALE GENOMIC DNA]</scope>
    <source>
        <strain evidence="4">R3-111a-1</strain>
    </source>
</reference>
<evidence type="ECO:0000313" key="2">
    <source>
        <dbReference type="EMBL" id="EJT80994.1"/>
    </source>
</evidence>
<reference evidence="3" key="5">
    <citation type="submission" date="2018-04" db="UniProtKB">
        <authorList>
            <consortium name="EnsemblFungi"/>
        </authorList>
    </citation>
    <scope>IDENTIFICATION</scope>
    <source>
        <strain evidence="3">R3-111a-1</strain>
    </source>
</reference>
<dbReference type="HOGENOM" id="CLU_2941863_0_0_1"/>
<name>J3NIA1_GAET3</name>
<dbReference type="RefSeq" id="XP_009217003.1">
    <property type="nucleotide sequence ID" value="XM_009218739.1"/>
</dbReference>
<proteinExistence type="predicted"/>
<dbReference type="GeneID" id="20341442"/>